<dbReference type="EMBL" id="HBHD01000244">
    <property type="protein sequence ID" value="CAD9650772.1"/>
    <property type="molecule type" value="Transcribed_RNA"/>
</dbReference>
<dbReference type="AlphaFoldDB" id="A0A7S2VV87"/>
<protein>
    <recommendedName>
        <fullName evidence="3">Sushi domain-containing protein</fullName>
    </recommendedName>
</protein>
<feature type="chain" id="PRO_5030958818" description="Sushi domain-containing protein" evidence="2">
    <location>
        <begin position="27"/>
        <end position="748"/>
    </location>
</feature>
<name>A0A7S2VV87_9CHLO</name>
<keyword evidence="2" id="KW-0732">Signal</keyword>
<dbReference type="PROSITE" id="PS50923">
    <property type="entry name" value="SUSHI"/>
    <property type="match status" value="1"/>
</dbReference>
<feature type="signal peptide" evidence="2">
    <location>
        <begin position="1"/>
        <end position="26"/>
    </location>
</feature>
<dbReference type="InterPro" id="IPR000436">
    <property type="entry name" value="Sushi_SCR_CCP_dom"/>
</dbReference>
<gene>
    <name evidence="4" type="ORF">CCHL1392_LOCUS124</name>
</gene>
<evidence type="ECO:0000256" key="2">
    <source>
        <dbReference type="SAM" id="SignalP"/>
    </source>
</evidence>
<keyword evidence="1" id="KW-1015">Disulfide bond</keyword>
<evidence type="ECO:0000259" key="3">
    <source>
        <dbReference type="PROSITE" id="PS50923"/>
    </source>
</evidence>
<accession>A0A7S2VV87</accession>
<sequence length="748" mass="75144">MRSTQCTILAGCALLASLMCFHEVLARDVPEKAFVRHLLEESDTANCGNKECKVANAVAKCQGKSCAIKKCKPGFSDCDGIVENGCEVEWGFANCGGCGIVCPSRVGANPDCNKGGNCVYTCKAGYLDVDNDNANGCEVYTLTSVQYCGTTTTNLVNCASTIKNAQGISCNAGACSYASCASGYADLDGDRTNGCETSTLTSTTMCGTDSTNLVNCNTALPNANGVACQAGACTYSSCATGYASMPSTTACGVYILASMQYCGTSSAALTNCGTAVQNAVNPGCVSGACTYDSCAAGYADLDGNRANGCEVNTLTSSHSCGTSAASLTDCTVAVQNANAVSCSNGACTYSSCAAGFADLDGDRTNGCEVNIQTSTTQCGASVNILKDCNGVVQNANDVACQSGACTYSTCAAGWADLDGDRTNGCEVNTLTSTNQCGTSANALVDCSVAVLNAAGAACQAGACTYTTCASGYMNADGNASNGCEAPAGCSASVAHLVVAFAAPTSAVSGIVAAGTEVALSCRSSYTGSPTNPKARCGADGKWTNIGGMCTCPTNGMPSPATGLCTTFANVCGGSGCNGCNNWQQCMSKDQLMALAPGTMHMCNGEVSPSSGLVSSPGTCNNNNAYNTGIACEGSAQLSVMLPCPVHGAWSICYGANLKNPDLTVVASNAVWYNNVNSVAQAQDLSTQACVFTSAGGSCPSTSKTMGSSTGPKPLKCIAAPCTAGTYIQLMEASSTLCVQYAAWVAAPA</sequence>
<organism evidence="4">
    <name type="scientific">Chlamydomonas chlamydogama</name>
    <dbReference type="NCBI Taxonomy" id="225041"/>
    <lineage>
        <taxon>Eukaryota</taxon>
        <taxon>Viridiplantae</taxon>
        <taxon>Chlorophyta</taxon>
        <taxon>core chlorophytes</taxon>
        <taxon>Chlorophyceae</taxon>
        <taxon>CS clade</taxon>
        <taxon>Chlamydomonadales</taxon>
        <taxon>Chlamydomonadaceae</taxon>
        <taxon>Chlamydomonas</taxon>
    </lineage>
</organism>
<reference evidence="4" key="1">
    <citation type="submission" date="2021-01" db="EMBL/GenBank/DDBJ databases">
        <authorList>
            <person name="Corre E."/>
            <person name="Pelletier E."/>
            <person name="Niang G."/>
            <person name="Scheremetjew M."/>
            <person name="Finn R."/>
            <person name="Kale V."/>
            <person name="Holt S."/>
            <person name="Cochrane G."/>
            <person name="Meng A."/>
            <person name="Brown T."/>
            <person name="Cohen L."/>
        </authorList>
    </citation>
    <scope>NUCLEOTIDE SEQUENCE</scope>
    <source>
        <strain evidence="4">SAG 11-48b</strain>
    </source>
</reference>
<evidence type="ECO:0000256" key="1">
    <source>
        <dbReference type="ARBA" id="ARBA00023157"/>
    </source>
</evidence>
<feature type="domain" description="Sushi" evidence="3">
    <location>
        <begin position="481"/>
        <end position="553"/>
    </location>
</feature>
<proteinExistence type="predicted"/>
<evidence type="ECO:0000313" key="4">
    <source>
        <dbReference type="EMBL" id="CAD9650772.1"/>
    </source>
</evidence>